<dbReference type="SMART" id="SM00256">
    <property type="entry name" value="FBOX"/>
    <property type="match status" value="1"/>
</dbReference>
<evidence type="ECO:0000259" key="2">
    <source>
        <dbReference type="PROSITE" id="PS50181"/>
    </source>
</evidence>
<accession>U1G8A8</accession>
<dbReference type="SUPFAM" id="SSF81383">
    <property type="entry name" value="F-box domain"/>
    <property type="match status" value="1"/>
</dbReference>
<sequence length="280" mass="32532">MDHDSFFDSSQAESCNMPDRMDTTKKSLTSLPDELLLDVVSYLDSKSLKNLRSTCARFGRFVNRADIIKRERKEKLSRRVNRIYFINWMMGTENSLKDIEERIEQLIEPAKAYCERLIAICKDKEDLQGVEEFTAYLDNQRIAEATYLLNVWILRFVMQKDPADQARLGRTVDVEYTLYTQGNTRQKRKREPPLASRPKVGHYNLNFVYLEPFRTPPAIDKHGQGLVERARLSKGNDQSSNATLDALRKALESHISGRLKATWYTNKVDNNWSKQLDITD</sequence>
<feature type="domain" description="F-box" evidence="2">
    <location>
        <begin position="25"/>
        <end position="71"/>
    </location>
</feature>
<dbReference type="Proteomes" id="UP000019373">
    <property type="component" value="Unassembled WGS sequence"/>
</dbReference>
<dbReference type="HOGENOM" id="CLU_994085_0_0_1"/>
<proteinExistence type="predicted"/>
<dbReference type="PROSITE" id="PS50181">
    <property type="entry name" value="FBOX"/>
    <property type="match status" value="1"/>
</dbReference>
<dbReference type="InterPro" id="IPR036047">
    <property type="entry name" value="F-box-like_dom_sf"/>
</dbReference>
<evidence type="ECO:0000313" key="3">
    <source>
        <dbReference type="EMBL" id="ERF68218.1"/>
    </source>
</evidence>
<reference evidence="4" key="1">
    <citation type="journal article" date="2014" name="BMC Genomics">
        <title>Genome characteristics reveal the impact of lichenization on lichen-forming fungus Endocarpon pusillum Hedwig (Verrucariales, Ascomycota).</title>
        <authorList>
            <person name="Wang Y.-Y."/>
            <person name="Liu B."/>
            <person name="Zhang X.-Y."/>
            <person name="Zhou Q.-M."/>
            <person name="Zhang T."/>
            <person name="Li H."/>
            <person name="Yu Y.-F."/>
            <person name="Zhang X.-L."/>
            <person name="Hao X.-Y."/>
            <person name="Wang M."/>
            <person name="Wang L."/>
            <person name="Wei J.-C."/>
        </authorList>
    </citation>
    <scope>NUCLEOTIDE SEQUENCE [LARGE SCALE GENOMIC DNA]</scope>
    <source>
        <strain evidence="4">Z07020 / HMAS-L-300199</strain>
    </source>
</reference>
<dbReference type="EMBL" id="KE721526">
    <property type="protein sequence ID" value="ERF68218.1"/>
    <property type="molecule type" value="Genomic_DNA"/>
</dbReference>
<gene>
    <name evidence="3" type="ORF">EPUS_08655</name>
</gene>
<feature type="region of interest" description="Disordered" evidence="1">
    <location>
        <begin position="1"/>
        <end position="23"/>
    </location>
</feature>
<dbReference type="AlphaFoldDB" id="U1G8A8"/>
<evidence type="ECO:0000313" key="4">
    <source>
        <dbReference type="Proteomes" id="UP000019373"/>
    </source>
</evidence>
<keyword evidence="4" id="KW-1185">Reference proteome</keyword>
<dbReference type="OrthoDB" id="5946624at2759"/>
<dbReference type="InterPro" id="IPR001810">
    <property type="entry name" value="F-box_dom"/>
</dbReference>
<name>U1G8A8_ENDPU</name>
<dbReference type="RefSeq" id="XP_007806123.1">
    <property type="nucleotide sequence ID" value="XM_007807932.1"/>
</dbReference>
<dbReference type="Pfam" id="PF12937">
    <property type="entry name" value="F-box-like"/>
    <property type="match status" value="1"/>
</dbReference>
<organism evidence="3 4">
    <name type="scientific">Endocarpon pusillum (strain Z07020 / HMAS-L-300199)</name>
    <name type="common">Lichen-forming fungus</name>
    <dbReference type="NCBI Taxonomy" id="1263415"/>
    <lineage>
        <taxon>Eukaryota</taxon>
        <taxon>Fungi</taxon>
        <taxon>Dikarya</taxon>
        <taxon>Ascomycota</taxon>
        <taxon>Pezizomycotina</taxon>
        <taxon>Eurotiomycetes</taxon>
        <taxon>Chaetothyriomycetidae</taxon>
        <taxon>Verrucariales</taxon>
        <taxon>Verrucariaceae</taxon>
        <taxon>Endocarpon</taxon>
    </lineage>
</organism>
<dbReference type="GeneID" id="19243502"/>
<protein>
    <recommendedName>
        <fullName evidence="2">F-box domain-containing protein</fullName>
    </recommendedName>
</protein>
<evidence type="ECO:0000256" key="1">
    <source>
        <dbReference type="SAM" id="MobiDB-lite"/>
    </source>
</evidence>
<dbReference type="Gene3D" id="1.20.1280.50">
    <property type="match status" value="1"/>
</dbReference>